<evidence type="ECO:0000259" key="8">
    <source>
        <dbReference type="PROSITE" id="PS50067"/>
    </source>
</evidence>
<dbReference type="GO" id="GO:0008017">
    <property type="term" value="F:microtubule binding"/>
    <property type="evidence" value="ECO:0007669"/>
    <property type="project" value="InterPro"/>
</dbReference>
<keyword evidence="1" id="KW-0493">Microtubule</keyword>
<evidence type="ECO:0000256" key="1">
    <source>
        <dbReference type="ARBA" id="ARBA00022701"/>
    </source>
</evidence>
<feature type="domain" description="Kinesin motor" evidence="8">
    <location>
        <begin position="1"/>
        <end position="83"/>
    </location>
</feature>
<proteinExistence type="inferred from homology"/>
<evidence type="ECO:0000256" key="4">
    <source>
        <dbReference type="ARBA" id="ARBA00023175"/>
    </source>
</evidence>
<dbReference type="Gene3D" id="3.40.850.10">
    <property type="entry name" value="Kinesin motor domain"/>
    <property type="match status" value="1"/>
</dbReference>
<feature type="non-terminal residue" evidence="9">
    <location>
        <position position="1"/>
    </location>
</feature>
<accession>A0A699ZUH7</accession>
<evidence type="ECO:0000256" key="7">
    <source>
        <dbReference type="SAM" id="MobiDB-lite"/>
    </source>
</evidence>
<dbReference type="PANTHER" id="PTHR24115:SF1008">
    <property type="entry name" value="KINESIN-LIKE PROTEIN SUBITO"/>
    <property type="match status" value="1"/>
</dbReference>
<dbReference type="InterPro" id="IPR027417">
    <property type="entry name" value="P-loop_NTPase"/>
</dbReference>
<dbReference type="GO" id="GO:0005524">
    <property type="term" value="F:ATP binding"/>
    <property type="evidence" value="ECO:0007669"/>
    <property type="project" value="UniProtKB-KW"/>
</dbReference>
<dbReference type="InterPro" id="IPR001752">
    <property type="entry name" value="Kinesin_motor_dom"/>
</dbReference>
<organism evidence="9 10">
    <name type="scientific">Haematococcus lacustris</name>
    <name type="common">Green alga</name>
    <name type="synonym">Haematococcus pluvialis</name>
    <dbReference type="NCBI Taxonomy" id="44745"/>
    <lineage>
        <taxon>Eukaryota</taxon>
        <taxon>Viridiplantae</taxon>
        <taxon>Chlorophyta</taxon>
        <taxon>core chlorophytes</taxon>
        <taxon>Chlorophyceae</taxon>
        <taxon>CS clade</taxon>
        <taxon>Chlamydomonadales</taxon>
        <taxon>Haematococcaceae</taxon>
        <taxon>Haematococcus</taxon>
    </lineage>
</organism>
<dbReference type="GO" id="GO:0005871">
    <property type="term" value="C:kinesin complex"/>
    <property type="evidence" value="ECO:0007669"/>
    <property type="project" value="TreeGrafter"/>
</dbReference>
<keyword evidence="6" id="KW-0175">Coiled coil</keyword>
<dbReference type="SUPFAM" id="SSF52540">
    <property type="entry name" value="P-loop containing nucleoside triphosphate hydrolases"/>
    <property type="match status" value="1"/>
</dbReference>
<dbReference type="GO" id="GO:0007018">
    <property type="term" value="P:microtubule-based movement"/>
    <property type="evidence" value="ECO:0007669"/>
    <property type="project" value="InterPro"/>
</dbReference>
<evidence type="ECO:0000313" key="9">
    <source>
        <dbReference type="EMBL" id="GFH25605.1"/>
    </source>
</evidence>
<dbReference type="PROSITE" id="PS50067">
    <property type="entry name" value="KINESIN_MOTOR_2"/>
    <property type="match status" value="1"/>
</dbReference>
<gene>
    <name evidence="9" type="ORF">HaLaN_23593</name>
</gene>
<protein>
    <submittedName>
        <fullName evidence="9">Kinesin-like protein</fullName>
    </submittedName>
</protein>
<keyword evidence="4" id="KW-0505">Motor protein</keyword>
<sequence>MKESVSINTSLMTLGRCLEALKANQAAGPQRIIPYRESKITHLFRDVLHGYGHLVLLVAASPCAADVEETHHVLRYAALATSIKLPPPPKVGDSAGNVGLPAQSPSAVASDAATDAAVQQLSSRVQQLEQELERVCGQLSEAEAALASAEADLRDEIVAEIEEVIRELRAGYEERLASSAAALGTREAEVALLRAQLTEAQHSHGQRSPLQVVGRGTREA</sequence>
<dbReference type="Pfam" id="PF00225">
    <property type="entry name" value="Kinesin"/>
    <property type="match status" value="1"/>
</dbReference>
<keyword evidence="10" id="KW-1185">Reference proteome</keyword>
<evidence type="ECO:0000256" key="5">
    <source>
        <dbReference type="PROSITE-ProRule" id="PRU00283"/>
    </source>
</evidence>
<dbReference type="GO" id="GO:0005634">
    <property type="term" value="C:nucleus"/>
    <property type="evidence" value="ECO:0007669"/>
    <property type="project" value="TreeGrafter"/>
</dbReference>
<keyword evidence="2" id="KW-0547">Nucleotide-binding</keyword>
<keyword evidence="3" id="KW-0067">ATP-binding</keyword>
<dbReference type="AlphaFoldDB" id="A0A699ZUH7"/>
<reference evidence="9 10" key="1">
    <citation type="submission" date="2020-02" db="EMBL/GenBank/DDBJ databases">
        <title>Draft genome sequence of Haematococcus lacustris strain NIES-144.</title>
        <authorList>
            <person name="Morimoto D."/>
            <person name="Nakagawa S."/>
            <person name="Yoshida T."/>
            <person name="Sawayama S."/>
        </authorList>
    </citation>
    <scope>NUCLEOTIDE SEQUENCE [LARGE SCALE GENOMIC DNA]</scope>
    <source>
        <strain evidence="9 10">NIES-144</strain>
    </source>
</reference>
<comment type="caution">
    <text evidence="5">Lacks conserved residue(s) required for the propagation of feature annotation.</text>
</comment>
<dbReference type="GO" id="GO:0005874">
    <property type="term" value="C:microtubule"/>
    <property type="evidence" value="ECO:0007669"/>
    <property type="project" value="UniProtKB-KW"/>
</dbReference>
<dbReference type="Proteomes" id="UP000485058">
    <property type="component" value="Unassembled WGS sequence"/>
</dbReference>
<evidence type="ECO:0000313" key="10">
    <source>
        <dbReference type="Proteomes" id="UP000485058"/>
    </source>
</evidence>
<dbReference type="PANTHER" id="PTHR24115">
    <property type="entry name" value="KINESIN-RELATED"/>
    <property type="match status" value="1"/>
</dbReference>
<evidence type="ECO:0000256" key="2">
    <source>
        <dbReference type="ARBA" id="ARBA00022741"/>
    </source>
</evidence>
<feature type="non-terminal residue" evidence="9">
    <location>
        <position position="220"/>
    </location>
</feature>
<feature type="region of interest" description="Disordered" evidence="7">
    <location>
        <begin position="199"/>
        <end position="220"/>
    </location>
</feature>
<comment type="caution">
    <text evidence="9">The sequence shown here is derived from an EMBL/GenBank/DDBJ whole genome shotgun (WGS) entry which is preliminary data.</text>
</comment>
<name>A0A699ZUH7_HAELA</name>
<dbReference type="EMBL" id="BLLF01002862">
    <property type="protein sequence ID" value="GFH25605.1"/>
    <property type="molecule type" value="Genomic_DNA"/>
</dbReference>
<comment type="similarity">
    <text evidence="5">Belongs to the TRAFAC class myosin-kinesin ATPase superfamily. Kinesin family.</text>
</comment>
<dbReference type="InterPro" id="IPR036961">
    <property type="entry name" value="Kinesin_motor_dom_sf"/>
</dbReference>
<feature type="coiled-coil region" evidence="6">
    <location>
        <begin position="118"/>
        <end position="159"/>
    </location>
</feature>
<evidence type="ECO:0000256" key="3">
    <source>
        <dbReference type="ARBA" id="ARBA00022840"/>
    </source>
</evidence>
<evidence type="ECO:0000256" key="6">
    <source>
        <dbReference type="SAM" id="Coils"/>
    </source>
</evidence>
<dbReference type="GO" id="GO:0016887">
    <property type="term" value="F:ATP hydrolysis activity"/>
    <property type="evidence" value="ECO:0007669"/>
    <property type="project" value="TreeGrafter"/>
</dbReference>
<dbReference type="InterPro" id="IPR027640">
    <property type="entry name" value="Kinesin-like_fam"/>
</dbReference>
<dbReference type="GO" id="GO:0003777">
    <property type="term" value="F:microtubule motor activity"/>
    <property type="evidence" value="ECO:0007669"/>
    <property type="project" value="InterPro"/>
</dbReference>